<dbReference type="PANTHER" id="PTHR22648:SF0">
    <property type="entry name" value="TRANSCRIPTION TERMINATION_ANTITERMINATION PROTEIN NUSA"/>
    <property type="match status" value="1"/>
</dbReference>
<gene>
    <name evidence="7" type="primary">nusA</name>
    <name evidence="9" type="ORF">SAMN05192574_102474</name>
</gene>
<dbReference type="InterPro" id="IPR036555">
    <property type="entry name" value="NusA_N_sf"/>
</dbReference>
<dbReference type="InterPro" id="IPR025249">
    <property type="entry name" value="TF_NusA_KH_1st"/>
</dbReference>
<dbReference type="InterPro" id="IPR010213">
    <property type="entry name" value="TF_NusA"/>
</dbReference>
<keyword evidence="1 7" id="KW-0806">Transcription termination</keyword>
<evidence type="ECO:0000256" key="6">
    <source>
        <dbReference type="ARBA" id="ARBA00023163"/>
    </source>
</evidence>
<evidence type="ECO:0000259" key="8">
    <source>
        <dbReference type="PROSITE" id="PS50126"/>
    </source>
</evidence>
<dbReference type="STRING" id="551995.SAMN05192574_102474"/>
<dbReference type="Pfam" id="PF13184">
    <property type="entry name" value="KH_NusA_1st"/>
    <property type="match status" value="1"/>
</dbReference>
<keyword evidence="3 7" id="KW-0889">Transcription antitermination</keyword>
<organism evidence="9 10">
    <name type="scientific">Mucilaginibacter gossypiicola</name>
    <dbReference type="NCBI Taxonomy" id="551995"/>
    <lineage>
        <taxon>Bacteria</taxon>
        <taxon>Pseudomonadati</taxon>
        <taxon>Bacteroidota</taxon>
        <taxon>Sphingobacteriia</taxon>
        <taxon>Sphingobacteriales</taxon>
        <taxon>Sphingobacteriaceae</taxon>
        <taxon>Mucilaginibacter</taxon>
    </lineage>
</organism>
<evidence type="ECO:0000313" key="10">
    <source>
        <dbReference type="Proteomes" id="UP000198942"/>
    </source>
</evidence>
<evidence type="ECO:0000256" key="3">
    <source>
        <dbReference type="ARBA" id="ARBA00022814"/>
    </source>
</evidence>
<keyword evidence="5 7" id="KW-0805">Transcription regulation</keyword>
<dbReference type="CDD" id="cd02134">
    <property type="entry name" value="KH-II_NusA_rpt1"/>
    <property type="match status" value="1"/>
</dbReference>
<dbReference type="PANTHER" id="PTHR22648">
    <property type="entry name" value="TRANSCRIPTION TERMINATION FACTOR NUSA"/>
    <property type="match status" value="1"/>
</dbReference>
<dbReference type="GO" id="GO:0031564">
    <property type="term" value="P:transcription antitermination"/>
    <property type="evidence" value="ECO:0007669"/>
    <property type="project" value="UniProtKB-UniRule"/>
</dbReference>
<dbReference type="Gene3D" id="3.30.300.20">
    <property type="match status" value="2"/>
</dbReference>
<comment type="function">
    <text evidence="7">Participates in both transcription termination and antitermination.</text>
</comment>
<dbReference type="GO" id="GO:0003723">
    <property type="term" value="F:RNA binding"/>
    <property type="evidence" value="ECO:0007669"/>
    <property type="project" value="UniProtKB-UniRule"/>
</dbReference>
<dbReference type="NCBIfam" id="TIGR01953">
    <property type="entry name" value="NusA"/>
    <property type="match status" value="1"/>
</dbReference>
<keyword evidence="4 7" id="KW-0694">RNA-binding</keyword>
<sequence length="411" mass="46837">MSNINLIDSFQEFKDFKNIDRPTMMSVLEDVFRSMIRKKYGTDENCDVIVNTDNGDLEIWRTRKVMEDGFSEDDDLEIELAEAHLYDADLEVGDDYIEQITLESFGRRAILAARQTLVSKILELEKDEIFKKYKDRVGEIVTGEVYQVWKKETLVLDDEGNELLLPKTEQIPADYFKKGDSVKAVVSKVDMLNSNPKIIISRTAPEFLQRLFELEVPEIFDGLITIKKIVREPGERAKVAVESYDDRIDPVGACVGMKGSRIHGIVRELKNENIDVINFTNNVQLYIQRALSPAKITSIKLDDEKKTAAVYLKPDQVSLAIGRGGHNIKLAGKLTGYEIDVYREADEHDEDVDIEEFSDEIDSWILDEFKRIGLDTAKSVLALTVGELVKRTDLEEETVKEVLSILNAEFE</sequence>
<dbReference type="SMART" id="SM00316">
    <property type="entry name" value="S1"/>
    <property type="match status" value="1"/>
</dbReference>
<dbReference type="InterPro" id="IPR009019">
    <property type="entry name" value="KH_sf_prok-type"/>
</dbReference>
<evidence type="ECO:0000256" key="2">
    <source>
        <dbReference type="ARBA" id="ARBA00022490"/>
    </source>
</evidence>
<dbReference type="CDD" id="cd22529">
    <property type="entry name" value="KH-II_NusA_rpt2"/>
    <property type="match status" value="1"/>
</dbReference>
<dbReference type="HAMAP" id="MF_00945_B">
    <property type="entry name" value="NusA_B"/>
    <property type="match status" value="1"/>
</dbReference>
<keyword evidence="2 7" id="KW-0963">Cytoplasm</keyword>
<dbReference type="SUPFAM" id="SSF50249">
    <property type="entry name" value="Nucleic acid-binding proteins"/>
    <property type="match status" value="1"/>
</dbReference>
<dbReference type="InterPro" id="IPR013735">
    <property type="entry name" value="TF_NusA_N"/>
</dbReference>
<keyword evidence="10" id="KW-1185">Reference proteome</keyword>
<dbReference type="Pfam" id="PF26594">
    <property type="entry name" value="KH_NusA_2nd"/>
    <property type="match status" value="1"/>
</dbReference>
<dbReference type="FunFam" id="3.30.300.20:FF:000002">
    <property type="entry name" value="Transcription termination/antitermination protein NusA"/>
    <property type="match status" value="1"/>
</dbReference>
<dbReference type="GO" id="GO:0006353">
    <property type="term" value="P:DNA-templated transcription termination"/>
    <property type="evidence" value="ECO:0007669"/>
    <property type="project" value="UniProtKB-UniRule"/>
</dbReference>
<comment type="similarity">
    <text evidence="7">Belongs to the NusA family.</text>
</comment>
<dbReference type="SUPFAM" id="SSF54814">
    <property type="entry name" value="Prokaryotic type KH domain (KH-domain type II)"/>
    <property type="match status" value="2"/>
</dbReference>
<dbReference type="GO" id="GO:0005829">
    <property type="term" value="C:cytosol"/>
    <property type="evidence" value="ECO:0007669"/>
    <property type="project" value="TreeGrafter"/>
</dbReference>
<dbReference type="PROSITE" id="PS50084">
    <property type="entry name" value="KH_TYPE_1"/>
    <property type="match status" value="1"/>
</dbReference>
<dbReference type="InterPro" id="IPR058582">
    <property type="entry name" value="KH_NusA_2nd"/>
</dbReference>
<dbReference type="CDD" id="cd04455">
    <property type="entry name" value="S1_NusA"/>
    <property type="match status" value="1"/>
</dbReference>
<evidence type="ECO:0000256" key="5">
    <source>
        <dbReference type="ARBA" id="ARBA00023015"/>
    </source>
</evidence>
<dbReference type="Proteomes" id="UP000198942">
    <property type="component" value="Unassembled WGS sequence"/>
</dbReference>
<protein>
    <recommendedName>
        <fullName evidence="7">Transcription termination/antitermination protein NusA</fullName>
    </recommendedName>
</protein>
<evidence type="ECO:0000256" key="1">
    <source>
        <dbReference type="ARBA" id="ARBA00022472"/>
    </source>
</evidence>
<dbReference type="Pfam" id="PF00575">
    <property type="entry name" value="S1"/>
    <property type="match status" value="1"/>
</dbReference>
<dbReference type="OrthoDB" id="9807233at2"/>
<dbReference type="RefSeq" id="WP_091209687.1">
    <property type="nucleotide sequence ID" value="NZ_FOCL01000002.1"/>
</dbReference>
<evidence type="ECO:0000256" key="7">
    <source>
        <dbReference type="HAMAP-Rule" id="MF_00945"/>
    </source>
</evidence>
<proteinExistence type="inferred from homology"/>
<comment type="subcellular location">
    <subcellularLocation>
        <location evidence="7">Cytoplasm</location>
    </subcellularLocation>
</comment>
<dbReference type="AlphaFoldDB" id="A0A1H8DU72"/>
<comment type="subunit">
    <text evidence="7">Monomer. Binds directly to the core enzyme of the DNA-dependent RNA polymerase and to nascent RNA.</text>
</comment>
<dbReference type="InterPro" id="IPR030842">
    <property type="entry name" value="TF_NusA_bacterial"/>
</dbReference>
<dbReference type="InterPro" id="IPR015946">
    <property type="entry name" value="KH_dom-like_a/b"/>
</dbReference>
<dbReference type="Gene3D" id="2.40.50.140">
    <property type="entry name" value="Nucleic acid-binding proteins"/>
    <property type="match status" value="1"/>
</dbReference>
<reference evidence="10" key="1">
    <citation type="submission" date="2016-10" db="EMBL/GenBank/DDBJ databases">
        <authorList>
            <person name="Varghese N."/>
            <person name="Submissions S."/>
        </authorList>
    </citation>
    <scope>NUCLEOTIDE SEQUENCE [LARGE SCALE GENOMIC DNA]</scope>
    <source>
        <strain evidence="10">Gh-48</strain>
    </source>
</reference>
<dbReference type="PROSITE" id="PS50126">
    <property type="entry name" value="S1"/>
    <property type="match status" value="1"/>
</dbReference>
<dbReference type="GO" id="GO:0003700">
    <property type="term" value="F:DNA-binding transcription factor activity"/>
    <property type="evidence" value="ECO:0007669"/>
    <property type="project" value="InterPro"/>
</dbReference>
<dbReference type="SUPFAM" id="SSF69705">
    <property type="entry name" value="Transcription factor NusA, N-terminal domain"/>
    <property type="match status" value="1"/>
</dbReference>
<feature type="domain" description="S1 motif" evidence="8">
    <location>
        <begin position="138"/>
        <end position="203"/>
    </location>
</feature>
<evidence type="ECO:0000313" key="9">
    <source>
        <dbReference type="EMBL" id="SEN10760.1"/>
    </source>
</evidence>
<keyword evidence="6 7" id="KW-0804">Transcription</keyword>
<dbReference type="InterPro" id="IPR003029">
    <property type="entry name" value="S1_domain"/>
</dbReference>
<name>A0A1H8DU72_9SPHI</name>
<dbReference type="EMBL" id="FOCL01000002">
    <property type="protein sequence ID" value="SEN10760.1"/>
    <property type="molecule type" value="Genomic_DNA"/>
</dbReference>
<dbReference type="InterPro" id="IPR012340">
    <property type="entry name" value="NA-bd_OB-fold"/>
</dbReference>
<dbReference type="Gene3D" id="3.30.1480.10">
    <property type="entry name" value="NusA, N-terminal domain"/>
    <property type="match status" value="1"/>
</dbReference>
<dbReference type="Pfam" id="PF08529">
    <property type="entry name" value="NusA_N"/>
    <property type="match status" value="1"/>
</dbReference>
<accession>A0A1H8DU72</accession>
<evidence type="ECO:0000256" key="4">
    <source>
        <dbReference type="ARBA" id="ARBA00022884"/>
    </source>
</evidence>